<feature type="region of interest" description="Disordered" evidence="1">
    <location>
        <begin position="533"/>
        <end position="745"/>
    </location>
</feature>
<feature type="compositionally biased region" description="Polar residues" evidence="1">
    <location>
        <begin position="96"/>
        <end position="112"/>
    </location>
</feature>
<feature type="region of interest" description="Disordered" evidence="1">
    <location>
        <begin position="388"/>
        <end position="462"/>
    </location>
</feature>
<feature type="compositionally biased region" description="Low complexity" evidence="1">
    <location>
        <begin position="541"/>
        <end position="550"/>
    </location>
</feature>
<organism evidence="2">
    <name type="scientific">Oikopleura dioica</name>
    <name type="common">Tunicate</name>
    <dbReference type="NCBI Taxonomy" id="34765"/>
    <lineage>
        <taxon>Eukaryota</taxon>
        <taxon>Metazoa</taxon>
        <taxon>Chordata</taxon>
        <taxon>Tunicata</taxon>
        <taxon>Appendicularia</taxon>
        <taxon>Copelata</taxon>
        <taxon>Oikopleuridae</taxon>
        <taxon>Oikopleura</taxon>
    </lineage>
</organism>
<dbReference type="EMBL" id="FN654893">
    <property type="protein sequence ID" value="CBY37067.1"/>
    <property type="molecule type" value="Genomic_DNA"/>
</dbReference>
<feature type="compositionally biased region" description="Acidic residues" evidence="1">
    <location>
        <begin position="41"/>
        <end position="56"/>
    </location>
</feature>
<sequence>MKLGRSYEPRARSPELMTVQGYIDSSMPPPGFRRIEIIASDEDFDSDEEDCEEQIEEVSSAELGRGPVRASSSGTPKVNKERKRPPRAGGVIIERTLTSAADGQPESSSREQNIAEVDWLQPPPQSTEVYPEGEKAKTKSLAHLTGTRLMADLVMKLMVKPVRSFLEAGPTMTAMDDAFTDILTVYDFTHRLFLPHMADTMTSATRKIMAGCLENAQSHNYVLGEEDLGAILTLANAMTGAMLGMVRTVTCTIRPTRPLLRLLGHWDTYKTCLERIKVHGVDLDFLSDKIIPAFDLVYLEQLVSEDARQMLHSMVSRLDVTPVAPFLRNELSSLTRSGFKWVFAMKVINPNRQVRVNLTTREQSWVILDYRLQAARYRLDPTKFLPPKRNNGGVLMSEMPIHSRPEKDSNSSRTNKAARKTKKRAITESPLVAKKRGRSSCRPEGPTMDTTAPPKEKSAKDSTALRSFLVNFQGKPEGDDFTVSELQGVVGVDMAIRVSRAVQIHLDRLNVELQPNNDDIPPLEDVNLPNAENEHHDVELPPNNDDIPPIENVILPDADNEDLGHNGADEIPLPNPAFPVRRSKGPPNNSGTESESETGIVEQEEQTDESSEHTSDLTTDSEEGPDRSFQPNMESESESESGSEEEEGSTDGSTESERTTTSSPRERPVSRRNSRRSKANARKRRSGAGAKKQKSRKASSTPSPRQAEEKRATVKTTVTGPKQKTDGQAPGPIFISSSSGSDEETVPGAAITEKRPDHVGEFRDYVGRTRHNANRTPNRGRRRMKLQGVTLLADSVTLREHTAASDEEILPERYVPVRYRLWEDQNTTIPTLTLPTTEFMNAHQKALVHIIRGCETIMTALFGRQPDPAVLVAKLDEYYDQNYVKVPSLVRNLFHQAEADGSYAAKLQLYREKLPELAERDQFHLQILMVSEICSNEYKKHIIGAEEMSNNLDHGLRLIDGCDFTQTFKVLSAMSRYLLHYDHGTGAELEVVNELMLRVVPGFACQAPVVLMRGGVHVASCTDSRCLLGSACLRKSSSLVAIFLEPIEIAGFVGYRLSNAAARSIIRPVSENKHNPGFNKEFIRPFESAGISTMDSNAMLYGLPQPLIARGMPDQILSYIHPLFPVPGVYLRIVFLKERKDPRHPNYSDYCKKVGSVIALLRAFDCEAELLPGSGDVLIDASSYDEQLTTLLHAYTTEIRLFASVALERPVQPVLPLFYPKIDLPAVLATPTIPQMKSNMTQTDRQELYLQLQEHLARSTIVEEYNAFSERQRRAAELRGLLKDKNPFELHLTAKESRARLEQVLDDLHQPGNPLTGYAAEIFPPSLSEPVTGKCHVPYCHRESCGENEAKWAQLLLHVRTFAAQELEWQEFAEHTGPNCRAFFPMPELERIEKEVSRPLQQPGRPKHPEYQEPAITGFLSEKGYSIDELVPILSKRARRVFGLYRHPGNNGRMSMYPDVYVPSAWLVTDGDFSCFVSLRVALPSSLSRRYMSLTPLNVRPEDLHHLRDGARNRGRMSF</sequence>
<gene>
    <name evidence="2" type="ORF">GSOID_T00030136001</name>
</gene>
<accession>E4YNL9</accession>
<protein>
    <submittedName>
        <fullName evidence="2">Uncharacterized protein</fullName>
    </submittedName>
</protein>
<evidence type="ECO:0000256" key="1">
    <source>
        <dbReference type="SAM" id="MobiDB-lite"/>
    </source>
</evidence>
<evidence type="ECO:0000313" key="2">
    <source>
        <dbReference type="EMBL" id="CBY37067.1"/>
    </source>
</evidence>
<feature type="compositionally biased region" description="Acidic residues" evidence="1">
    <location>
        <begin position="635"/>
        <end position="649"/>
    </location>
</feature>
<proteinExistence type="predicted"/>
<feature type="region of interest" description="Disordered" evidence="1">
    <location>
        <begin position="41"/>
        <end position="134"/>
    </location>
</feature>
<name>E4YNL9_OIKDI</name>
<reference evidence="2" key="1">
    <citation type="journal article" date="2010" name="Science">
        <title>Plasticity of animal genome architecture unmasked by rapid evolution of a pelagic tunicate.</title>
        <authorList>
            <person name="Denoeud F."/>
            <person name="Henriet S."/>
            <person name="Mungpakdee S."/>
            <person name="Aury J.M."/>
            <person name="Da Silva C."/>
            <person name="Brinkmann H."/>
            <person name="Mikhaleva J."/>
            <person name="Olsen L.C."/>
            <person name="Jubin C."/>
            <person name="Canestro C."/>
            <person name="Bouquet J.M."/>
            <person name="Danks G."/>
            <person name="Poulain J."/>
            <person name="Campsteijn C."/>
            <person name="Adamski M."/>
            <person name="Cross I."/>
            <person name="Yadetie F."/>
            <person name="Muffato M."/>
            <person name="Louis A."/>
            <person name="Butcher S."/>
            <person name="Tsagkogeorga G."/>
            <person name="Konrad A."/>
            <person name="Singh S."/>
            <person name="Jensen M.F."/>
            <person name="Cong E.H."/>
            <person name="Eikeseth-Otteraa H."/>
            <person name="Noel B."/>
            <person name="Anthouard V."/>
            <person name="Porcel B.M."/>
            <person name="Kachouri-Lafond R."/>
            <person name="Nishino A."/>
            <person name="Ugolini M."/>
            <person name="Chourrout P."/>
            <person name="Nishida H."/>
            <person name="Aasland R."/>
            <person name="Huzurbazar S."/>
            <person name="Westhof E."/>
            <person name="Delsuc F."/>
            <person name="Lehrach H."/>
            <person name="Reinhardt R."/>
            <person name="Weissenbach J."/>
            <person name="Roy S.W."/>
            <person name="Artiguenave F."/>
            <person name="Postlethwait J.H."/>
            <person name="Manak J.R."/>
            <person name="Thompson E.M."/>
            <person name="Jaillon O."/>
            <person name="Du Pasquier L."/>
            <person name="Boudinot P."/>
            <person name="Liberles D.A."/>
            <person name="Volff J.N."/>
            <person name="Philippe H."/>
            <person name="Lenhard B."/>
            <person name="Roest Crollius H."/>
            <person name="Wincker P."/>
            <person name="Chourrout D."/>
        </authorList>
    </citation>
    <scope>NUCLEOTIDE SEQUENCE [LARGE SCALE GENOMIC DNA]</scope>
</reference>
<dbReference type="Proteomes" id="UP000011014">
    <property type="component" value="Unassembled WGS sequence"/>
</dbReference>
<feature type="compositionally biased region" description="Basic and acidic residues" evidence="1">
    <location>
        <begin position="401"/>
        <end position="410"/>
    </location>
</feature>
<feature type="compositionally biased region" description="Basic residues" evidence="1">
    <location>
        <begin position="670"/>
        <end position="697"/>
    </location>
</feature>